<dbReference type="Proteomes" id="UP001577047">
    <property type="component" value="Unassembled WGS sequence"/>
</dbReference>
<dbReference type="Pfam" id="PF13673">
    <property type="entry name" value="Acetyltransf_10"/>
    <property type="match status" value="1"/>
</dbReference>
<dbReference type="PROSITE" id="PS51186">
    <property type="entry name" value="GNAT"/>
    <property type="match status" value="1"/>
</dbReference>
<feature type="domain" description="N-acetyltransferase" evidence="1">
    <location>
        <begin position="19"/>
        <end position="154"/>
    </location>
</feature>
<dbReference type="Gene3D" id="3.40.630.30">
    <property type="match status" value="1"/>
</dbReference>
<dbReference type="InterPro" id="IPR000182">
    <property type="entry name" value="GNAT_dom"/>
</dbReference>
<accession>A0ABV4ZCY9</accession>
<name>A0ABV4ZCY9_9PSED</name>
<dbReference type="CDD" id="cd04301">
    <property type="entry name" value="NAT_SF"/>
    <property type="match status" value="1"/>
</dbReference>
<organism evidence="2 3">
    <name type="scientific">Pseudomonas boreofloridensis</name>
    <dbReference type="NCBI Taxonomy" id="3064348"/>
    <lineage>
        <taxon>Bacteria</taxon>
        <taxon>Pseudomonadati</taxon>
        <taxon>Pseudomonadota</taxon>
        <taxon>Gammaproteobacteria</taxon>
        <taxon>Pseudomonadales</taxon>
        <taxon>Pseudomonadaceae</taxon>
        <taxon>Pseudomonas</taxon>
    </lineage>
</organism>
<comment type="caution">
    <text evidence="2">The sequence shown here is derived from an EMBL/GenBank/DDBJ whole genome shotgun (WGS) entry which is preliminary data.</text>
</comment>
<dbReference type="InterPro" id="IPR016181">
    <property type="entry name" value="Acyl_CoA_acyltransferase"/>
</dbReference>
<proteinExistence type="predicted"/>
<evidence type="ECO:0000313" key="2">
    <source>
        <dbReference type="EMBL" id="MFB3802503.1"/>
    </source>
</evidence>
<dbReference type="RefSeq" id="WP_304483457.1">
    <property type="nucleotide sequence ID" value="NZ_JAUQOQ010000003.1"/>
</dbReference>
<sequence>MLAIISKATADFEIIESDLHFKKIAASLSDVVSYYPEFKSWLYFTFRAGIFVGERKILVAHSDGDIAGLALLKNSSSEKKICTFYVLPEYREDGIGRSLMHEAMQTLGHSDIGISVSEERNSELSPLLRSCGFSLTSVMPGHYRSEKSEFFYNL</sequence>
<gene>
    <name evidence="2" type="ORF">ACE1YR_19035</name>
</gene>
<reference evidence="2 3" key="1">
    <citation type="submission" date="2024-09" db="EMBL/GenBank/DDBJ databases">
        <authorList>
            <person name="Fullem K."/>
        </authorList>
    </citation>
    <scope>NUCLEOTIDE SEQUENCE [LARGE SCALE GENOMIC DNA]</scope>
    <source>
        <strain evidence="3">K1(2024)</strain>
    </source>
</reference>
<evidence type="ECO:0000313" key="3">
    <source>
        <dbReference type="Proteomes" id="UP001577047"/>
    </source>
</evidence>
<evidence type="ECO:0000259" key="1">
    <source>
        <dbReference type="PROSITE" id="PS51186"/>
    </source>
</evidence>
<dbReference type="EMBL" id="JBHFXX010000021">
    <property type="protein sequence ID" value="MFB3802503.1"/>
    <property type="molecule type" value="Genomic_DNA"/>
</dbReference>
<protein>
    <submittedName>
        <fullName evidence="2">GNAT family N-acetyltransferase</fullName>
    </submittedName>
</protein>
<dbReference type="SUPFAM" id="SSF55729">
    <property type="entry name" value="Acyl-CoA N-acyltransferases (Nat)"/>
    <property type="match status" value="1"/>
</dbReference>
<keyword evidence="3" id="KW-1185">Reference proteome</keyword>